<dbReference type="InterPro" id="IPR041700">
    <property type="entry name" value="OMP_b-brl_3"/>
</dbReference>
<comment type="caution">
    <text evidence="9">The sequence shown here is derived from an EMBL/GenBank/DDBJ whole genome shotgun (WGS) entry which is preliminary data.</text>
</comment>
<comment type="subcellular location">
    <subcellularLocation>
        <location evidence="1">Cell outer membrane</location>
        <topology evidence="1">Multi-pass membrane protein</topology>
    </subcellularLocation>
</comment>
<keyword evidence="6" id="KW-0472">Membrane</keyword>
<evidence type="ECO:0000256" key="4">
    <source>
        <dbReference type="ARBA" id="ARBA00022692"/>
    </source>
</evidence>
<dbReference type="InterPro" id="IPR039426">
    <property type="entry name" value="TonB-dep_rcpt-like"/>
</dbReference>
<proteinExistence type="predicted"/>
<reference evidence="9 10" key="1">
    <citation type="submission" date="2018-06" db="EMBL/GenBank/DDBJ databases">
        <title>Genomic Encyclopedia of Archaeal and Bacterial Type Strains, Phase II (KMG-II): from individual species to whole genera.</title>
        <authorList>
            <person name="Goeker M."/>
        </authorList>
    </citation>
    <scope>NUCLEOTIDE SEQUENCE [LARGE SCALE GENOMIC DNA]</scope>
    <source>
        <strain evidence="9 10">DSM 18710</strain>
    </source>
</reference>
<dbReference type="InterPro" id="IPR036942">
    <property type="entry name" value="Beta-barrel_TonB_sf"/>
</dbReference>
<dbReference type="RefSeq" id="WP_006044358.1">
    <property type="nucleotide sequence ID" value="NZ_CAJPLF010000007.1"/>
</dbReference>
<dbReference type="PANTHER" id="PTHR30069">
    <property type="entry name" value="TONB-DEPENDENT OUTER MEMBRANE RECEPTOR"/>
    <property type="match status" value="1"/>
</dbReference>
<organism evidence="9 10">
    <name type="scientific">Prevotella pallens</name>
    <dbReference type="NCBI Taxonomy" id="60133"/>
    <lineage>
        <taxon>Bacteria</taxon>
        <taxon>Pseudomonadati</taxon>
        <taxon>Bacteroidota</taxon>
        <taxon>Bacteroidia</taxon>
        <taxon>Bacteroidales</taxon>
        <taxon>Prevotellaceae</taxon>
        <taxon>Prevotella</taxon>
    </lineage>
</organism>
<dbReference type="Gene3D" id="2.40.170.20">
    <property type="entry name" value="TonB-dependent receptor, beta-barrel domain"/>
    <property type="match status" value="1"/>
</dbReference>
<dbReference type="InterPro" id="IPR008969">
    <property type="entry name" value="CarboxyPept-like_regulatory"/>
</dbReference>
<keyword evidence="5" id="KW-0732">Signal</keyword>
<keyword evidence="4" id="KW-0812">Transmembrane</keyword>
<feature type="domain" description="Outer membrane protein beta-barrel" evidence="8">
    <location>
        <begin position="373"/>
        <end position="756"/>
    </location>
</feature>
<dbReference type="Proteomes" id="UP000249852">
    <property type="component" value="Unassembled WGS sequence"/>
</dbReference>
<protein>
    <submittedName>
        <fullName evidence="9">Outer membrane receptor protein involved in Fe transport</fullName>
    </submittedName>
</protein>
<keyword evidence="9" id="KW-0675">Receptor</keyword>
<dbReference type="Pfam" id="PF13715">
    <property type="entry name" value="CarbopepD_reg_2"/>
    <property type="match status" value="1"/>
</dbReference>
<keyword evidence="7" id="KW-0998">Cell outer membrane</keyword>
<dbReference type="PANTHER" id="PTHR30069:SF29">
    <property type="entry name" value="HEMOGLOBIN AND HEMOGLOBIN-HAPTOGLOBIN-BINDING PROTEIN 1-RELATED"/>
    <property type="match status" value="1"/>
</dbReference>
<name>A0ABX9DQD9_9BACT</name>
<evidence type="ECO:0000259" key="8">
    <source>
        <dbReference type="Pfam" id="PF14905"/>
    </source>
</evidence>
<keyword evidence="3" id="KW-1134">Transmembrane beta strand</keyword>
<dbReference type="Gene3D" id="2.60.40.1120">
    <property type="entry name" value="Carboxypeptidase-like, regulatory domain"/>
    <property type="match status" value="1"/>
</dbReference>
<gene>
    <name evidence="9" type="ORF">BC673_1132</name>
</gene>
<dbReference type="SUPFAM" id="SSF49464">
    <property type="entry name" value="Carboxypeptidase regulatory domain-like"/>
    <property type="match status" value="1"/>
</dbReference>
<accession>A0ABX9DQD9</accession>
<dbReference type="SUPFAM" id="SSF56935">
    <property type="entry name" value="Porins"/>
    <property type="match status" value="1"/>
</dbReference>
<evidence type="ECO:0000256" key="7">
    <source>
        <dbReference type="ARBA" id="ARBA00023237"/>
    </source>
</evidence>
<keyword evidence="10" id="KW-1185">Reference proteome</keyword>
<evidence type="ECO:0000256" key="6">
    <source>
        <dbReference type="ARBA" id="ARBA00023136"/>
    </source>
</evidence>
<dbReference type="EMBL" id="QLTQ01000013">
    <property type="protein sequence ID" value="RAS45096.1"/>
    <property type="molecule type" value="Genomic_DNA"/>
</dbReference>
<evidence type="ECO:0000313" key="10">
    <source>
        <dbReference type="Proteomes" id="UP000249852"/>
    </source>
</evidence>
<evidence type="ECO:0000313" key="9">
    <source>
        <dbReference type="EMBL" id="RAS45096.1"/>
    </source>
</evidence>
<keyword evidence="2" id="KW-0813">Transport</keyword>
<evidence type="ECO:0000256" key="5">
    <source>
        <dbReference type="ARBA" id="ARBA00022729"/>
    </source>
</evidence>
<evidence type="ECO:0000256" key="1">
    <source>
        <dbReference type="ARBA" id="ARBA00004571"/>
    </source>
</evidence>
<dbReference type="Pfam" id="PF14905">
    <property type="entry name" value="OMP_b-brl_3"/>
    <property type="match status" value="1"/>
</dbReference>
<evidence type="ECO:0000256" key="2">
    <source>
        <dbReference type="ARBA" id="ARBA00022448"/>
    </source>
</evidence>
<evidence type="ECO:0000256" key="3">
    <source>
        <dbReference type="ARBA" id="ARBA00022452"/>
    </source>
</evidence>
<sequence>MQNKPFSSLSLFFLFFFAFGFTTHGQNLFGKVTSGKTSIEYCNVILRQASDSLFISGTVTDSVGMFSFNKVKEGKYFVEISCLGYAKKRLSVSISAKDDTQLNVMLEPSEILMKEATVTATRKMWKKKANSIVMNVEGTPLANMFSPTDVLSYMPGVMADASGIRLMGKDNMLILIDNRMVRSFSEVENLPVKSIKSIAIERNAGVKYDSKYTSILRIATKKWKDNMAVELSERTQFGRELSHREGMNVNWGQNKLTASLDVTGNFRNSKEYSTVEQQNTLKAIRYFSQQTLNNRRKGFDLAADIKYEFGESHYLQIHDDFYTSTNKPFLASTVQYLEPNLRKEVFTNTTSDYRERNNRLNLFYNVPIISKGRIEFSLDYIYQSTRDKQAIEEISDTEKTDFPILYNGQYHVYLAKLNYTGQFFKWIDGSVGADFMTLRNHTLSDSKSMKSGLLNGKGRHTERQFAYYVNLQKQIGKILDVQAGVRSEFVRMEYTELKPSQQRTKRLCKLFPFFSLSLDLSPKWSLSFAFDRKMNFPSYQELNPIITYFDRYSYRIGNPALEPVCFNNLSFSVLYDRSLNIYAEYSFIRNQILEVPTTDSEKQTIRITPINLARSYQVSLGASLSREFGKHRISISTAFLAQRSELKASSEADNSHLFTSLQSSISYVYQFIGDADFYVRANYTGQENDAVSRQSSVFGTTAGMNFRFFRKRLQLNIAYNNLLCTKRSVSEVVYASLKSVETNNADKRIFSVSLKYNINAFSRKNEVKSIDDILRRL</sequence>